<accession>A0A518RKB6</accession>
<dbReference type="Pfam" id="PF04828">
    <property type="entry name" value="GFA"/>
    <property type="match status" value="1"/>
</dbReference>
<reference evidence="6 7" key="1">
    <citation type="submission" date="2019-07" db="EMBL/GenBank/DDBJ databases">
        <title>Sphingomonas alkalisoli sp. nov., isolated from rhizosphere soil of Suaedae salsa.</title>
        <authorList>
            <person name="Zhang H."/>
            <person name="Xu L."/>
            <person name="Zhang J.-X."/>
            <person name="Sun J.-Q."/>
        </authorList>
    </citation>
    <scope>NUCLEOTIDE SEQUENCE [LARGE SCALE GENOMIC DNA]</scope>
    <source>
        <strain evidence="6 7">XS-10</strain>
    </source>
</reference>
<keyword evidence="4" id="KW-0456">Lyase</keyword>
<dbReference type="SUPFAM" id="SSF51316">
    <property type="entry name" value="Mss4-like"/>
    <property type="match status" value="1"/>
</dbReference>
<dbReference type="InterPro" id="IPR006913">
    <property type="entry name" value="CENP-V/GFA"/>
</dbReference>
<evidence type="ECO:0000256" key="2">
    <source>
        <dbReference type="ARBA" id="ARBA00022723"/>
    </source>
</evidence>
<dbReference type="GO" id="GO:0046872">
    <property type="term" value="F:metal ion binding"/>
    <property type="evidence" value="ECO:0007669"/>
    <property type="project" value="UniProtKB-KW"/>
</dbReference>
<sequence>MARAMGTDERSGACLCGAVSVRLPRAMCDVGVCHCASCLRWNSGPWMSLQAPGATVSGDALVVYRSSAFAERGFCGRCGTHIFHRPQDGPEIAVSAGLFQHVELHIAREIFFDAKPPFYRFVADSEKRSSASMAREWLPRLLIRRMRRWLRRLR</sequence>
<comment type="similarity">
    <text evidence="1">Belongs to the Gfa family.</text>
</comment>
<dbReference type="AlphaFoldDB" id="A0A518RKB6"/>
<evidence type="ECO:0000256" key="1">
    <source>
        <dbReference type="ARBA" id="ARBA00005495"/>
    </source>
</evidence>
<keyword evidence="7" id="KW-1185">Reference proteome</keyword>
<dbReference type="PANTHER" id="PTHR33337">
    <property type="entry name" value="GFA DOMAIN-CONTAINING PROTEIN"/>
    <property type="match status" value="1"/>
</dbReference>
<keyword evidence="3" id="KW-0862">Zinc</keyword>
<gene>
    <name evidence="6" type="ORF">FPZ54_18810</name>
</gene>
<dbReference type="Gene3D" id="3.90.1590.10">
    <property type="entry name" value="glutathione-dependent formaldehyde- activating enzyme (gfa)"/>
    <property type="match status" value="1"/>
</dbReference>
<dbReference type="OrthoDB" id="7186766at2"/>
<evidence type="ECO:0000313" key="7">
    <source>
        <dbReference type="Proteomes" id="UP000318055"/>
    </source>
</evidence>
<dbReference type="PANTHER" id="PTHR33337:SF40">
    <property type="entry name" value="CENP-V_GFA DOMAIN-CONTAINING PROTEIN-RELATED"/>
    <property type="match status" value="1"/>
</dbReference>
<evidence type="ECO:0000256" key="4">
    <source>
        <dbReference type="ARBA" id="ARBA00023239"/>
    </source>
</evidence>
<name>A0A518RKB6_9SPHN</name>
<organism evidence="6 7">
    <name type="scientific">Sphingomonas suaedae</name>
    <dbReference type="NCBI Taxonomy" id="2599297"/>
    <lineage>
        <taxon>Bacteria</taxon>
        <taxon>Pseudomonadati</taxon>
        <taxon>Pseudomonadota</taxon>
        <taxon>Alphaproteobacteria</taxon>
        <taxon>Sphingomonadales</taxon>
        <taxon>Sphingomonadaceae</taxon>
        <taxon>Sphingomonas</taxon>
    </lineage>
</organism>
<dbReference type="PROSITE" id="PS51891">
    <property type="entry name" value="CENP_V_GFA"/>
    <property type="match status" value="1"/>
</dbReference>
<feature type="domain" description="CENP-V/GFA" evidence="5">
    <location>
        <begin position="10"/>
        <end position="113"/>
    </location>
</feature>
<dbReference type="KEGG" id="ssua:FPZ54_18810"/>
<dbReference type="InterPro" id="IPR011057">
    <property type="entry name" value="Mss4-like_sf"/>
</dbReference>
<proteinExistence type="inferred from homology"/>
<keyword evidence="2" id="KW-0479">Metal-binding</keyword>
<protein>
    <submittedName>
        <fullName evidence="6">GFA family protein</fullName>
    </submittedName>
</protein>
<evidence type="ECO:0000256" key="3">
    <source>
        <dbReference type="ARBA" id="ARBA00022833"/>
    </source>
</evidence>
<dbReference type="GO" id="GO:0016846">
    <property type="term" value="F:carbon-sulfur lyase activity"/>
    <property type="evidence" value="ECO:0007669"/>
    <property type="project" value="InterPro"/>
</dbReference>
<dbReference type="EMBL" id="CP042239">
    <property type="protein sequence ID" value="QDX27859.1"/>
    <property type="molecule type" value="Genomic_DNA"/>
</dbReference>
<dbReference type="Proteomes" id="UP000318055">
    <property type="component" value="Chromosome"/>
</dbReference>
<evidence type="ECO:0000259" key="5">
    <source>
        <dbReference type="PROSITE" id="PS51891"/>
    </source>
</evidence>
<evidence type="ECO:0000313" key="6">
    <source>
        <dbReference type="EMBL" id="QDX27859.1"/>
    </source>
</evidence>